<organism evidence="2 3">
    <name type="scientific">Polarella glacialis</name>
    <name type="common">Dinoflagellate</name>
    <dbReference type="NCBI Taxonomy" id="89957"/>
    <lineage>
        <taxon>Eukaryota</taxon>
        <taxon>Sar</taxon>
        <taxon>Alveolata</taxon>
        <taxon>Dinophyceae</taxon>
        <taxon>Suessiales</taxon>
        <taxon>Suessiaceae</taxon>
        <taxon>Polarella</taxon>
    </lineage>
</organism>
<evidence type="ECO:0000313" key="2">
    <source>
        <dbReference type="EMBL" id="CAE8675824.1"/>
    </source>
</evidence>
<evidence type="ECO:0000256" key="1">
    <source>
        <dbReference type="SAM" id="MobiDB-lite"/>
    </source>
</evidence>
<dbReference type="Proteomes" id="UP000626109">
    <property type="component" value="Unassembled WGS sequence"/>
</dbReference>
<feature type="region of interest" description="Disordered" evidence="1">
    <location>
        <begin position="203"/>
        <end position="452"/>
    </location>
</feature>
<name>A0A813JI09_POLGL</name>
<feature type="compositionally biased region" description="Polar residues" evidence="1">
    <location>
        <begin position="341"/>
        <end position="357"/>
    </location>
</feature>
<accession>A0A813JI09</accession>
<feature type="compositionally biased region" description="Polar residues" evidence="1">
    <location>
        <begin position="406"/>
        <end position="421"/>
    </location>
</feature>
<reference evidence="2" key="1">
    <citation type="submission" date="2021-02" db="EMBL/GenBank/DDBJ databases">
        <authorList>
            <person name="Dougan E. K."/>
            <person name="Rhodes N."/>
            <person name="Thang M."/>
            <person name="Chan C."/>
        </authorList>
    </citation>
    <scope>NUCLEOTIDE SEQUENCE</scope>
</reference>
<feature type="compositionally biased region" description="Basic and acidic residues" evidence="1">
    <location>
        <begin position="25"/>
        <end position="57"/>
    </location>
</feature>
<feature type="compositionally biased region" description="Low complexity" evidence="1">
    <location>
        <begin position="282"/>
        <end position="292"/>
    </location>
</feature>
<comment type="caution">
    <text evidence="2">The sequence shown here is derived from an EMBL/GenBank/DDBJ whole genome shotgun (WGS) entry which is preliminary data.</text>
</comment>
<feature type="compositionally biased region" description="Low complexity" evidence="1">
    <location>
        <begin position="363"/>
        <end position="376"/>
    </location>
</feature>
<feature type="region of interest" description="Disordered" evidence="1">
    <location>
        <begin position="1"/>
        <end position="169"/>
    </location>
</feature>
<gene>
    <name evidence="2" type="ORF">PGLA2088_LOCUS19565</name>
</gene>
<dbReference type="AlphaFoldDB" id="A0A813JI09"/>
<feature type="compositionally biased region" description="Gly residues" evidence="1">
    <location>
        <begin position="528"/>
        <end position="537"/>
    </location>
</feature>
<feature type="compositionally biased region" description="Basic and acidic residues" evidence="1">
    <location>
        <begin position="74"/>
        <end position="99"/>
    </location>
</feature>
<sequence>MDVSQDSETVPVIVAPESPSAAEPELLRFEQPGRKKEPEQQTGEKREEGEAEEKAKAGIEQQVTEDTMLAETKPVVDAEQEKLGGVDEDERQSQDEVRVGEISLSEYVLNDPSAVADAKSVDAEENKELTTESEKQEDQEERNQEERNQEERKDRNRVNPKTGRDMILLSPFVVGSNCFVVRSARPLVTCQSGFDLARQDETLEEVNEAKEDKETNGMDQVQEEKEKNNKKEVNEEKKDENTKEELQQDGKDDKKEVNEENKDDTSREEDQQEEIEEKEATEATAEQEVQQAPDELQSSTKEIPIEAVGKNEDLEQDQLWSDKRQEEKPVPQESKPEQLEQPPTSGSGMPEWSQEQLQEFAKQHSSLQQQFEQSESWNQQVEQPWNQQGEQAWDQQGEQTWDKQGEQSWNQQGEQSCNQKAGSVEEQQQQAAVQIEAAAATDSSLSPEATPFYPHSQQEAWELSALTSAAVAENLLEVLQTEACPKTKRGWQPGPDLVPWDASVEQGGLTAAPGLEAGTPPMCPKTDGGAGLRGART</sequence>
<feature type="compositionally biased region" description="Basic and acidic residues" evidence="1">
    <location>
        <begin position="203"/>
        <end position="269"/>
    </location>
</feature>
<evidence type="ECO:0000313" key="3">
    <source>
        <dbReference type="Proteomes" id="UP000626109"/>
    </source>
</evidence>
<protein>
    <submittedName>
        <fullName evidence="2">Uncharacterized protein</fullName>
    </submittedName>
</protein>
<feature type="compositionally biased region" description="Basic and acidic residues" evidence="1">
    <location>
        <begin position="119"/>
        <end position="157"/>
    </location>
</feature>
<feature type="compositionally biased region" description="Polar residues" evidence="1">
    <location>
        <begin position="377"/>
        <end position="399"/>
    </location>
</feature>
<feature type="compositionally biased region" description="Low complexity" evidence="1">
    <location>
        <begin position="424"/>
        <end position="440"/>
    </location>
</feature>
<feature type="compositionally biased region" description="Basic and acidic residues" evidence="1">
    <location>
        <begin position="320"/>
        <end position="338"/>
    </location>
</feature>
<feature type="region of interest" description="Disordered" evidence="1">
    <location>
        <begin position="508"/>
        <end position="537"/>
    </location>
</feature>
<dbReference type="EMBL" id="CAJNNW010025148">
    <property type="protein sequence ID" value="CAE8675824.1"/>
    <property type="molecule type" value="Genomic_DNA"/>
</dbReference>
<feature type="compositionally biased region" description="Acidic residues" evidence="1">
    <location>
        <begin position="270"/>
        <end position="279"/>
    </location>
</feature>
<proteinExistence type="predicted"/>